<keyword evidence="2" id="KW-1185">Reference proteome</keyword>
<gene>
    <name evidence="1" type="ordered locus">GbCGDNIH1_8049</name>
</gene>
<evidence type="ECO:0000313" key="1">
    <source>
        <dbReference type="EMBL" id="ASV62430.1"/>
    </source>
</evidence>
<sequence length="51" mass="6067">MLPLFLARPVFCNLQQKVLLMSGKLGEQFPVFVTLARLWRHAQNWHQQVFE</sequence>
<dbReference type="AlphaFoldDB" id="A0A286M331"/>
<dbReference type="Proteomes" id="UP000001963">
    <property type="component" value="Chromosome"/>
</dbReference>
<accession>A0A286M331</accession>
<name>A0A286M331_GRABC</name>
<reference evidence="1 2" key="1">
    <citation type="journal article" date="2007" name="J. Bacteriol.">
        <title>Genome sequence analysis of the emerging human pathogenic acetic acid bacterium Granulibacter bethesdensis.</title>
        <authorList>
            <person name="Greenberg D.E."/>
            <person name="Porcella S.F."/>
            <person name="Zelazny A.M."/>
            <person name="Virtaneva K."/>
            <person name="Sturdevant D.E."/>
            <person name="Kupko J.J.III."/>
            <person name="Barbian K.D."/>
            <person name="Babar A."/>
            <person name="Dorward D.W."/>
            <person name="Holland S.M."/>
        </authorList>
    </citation>
    <scope>NUCLEOTIDE SEQUENCE [LARGE SCALE GENOMIC DNA]</scope>
    <source>
        <strain evidence="2">ATCC BAA-1260 / CGDNIH1</strain>
    </source>
</reference>
<dbReference type="KEGG" id="gbe:GbCGDNIH1_8049"/>
<protein>
    <submittedName>
        <fullName evidence="1">Uncharacterized protein</fullName>
    </submittedName>
</protein>
<evidence type="ECO:0000313" key="2">
    <source>
        <dbReference type="Proteomes" id="UP000001963"/>
    </source>
</evidence>
<organism evidence="1 2">
    <name type="scientific">Granulibacter bethesdensis (strain ATCC BAA-1260 / CGDNIH1)</name>
    <dbReference type="NCBI Taxonomy" id="391165"/>
    <lineage>
        <taxon>Bacteria</taxon>
        <taxon>Pseudomonadati</taxon>
        <taxon>Pseudomonadota</taxon>
        <taxon>Alphaproteobacteria</taxon>
        <taxon>Acetobacterales</taxon>
        <taxon>Acetobacteraceae</taxon>
        <taxon>Granulibacter</taxon>
    </lineage>
</organism>
<proteinExistence type="predicted"/>
<dbReference type="EMBL" id="CP000394">
    <property type="protein sequence ID" value="ASV62430.1"/>
    <property type="molecule type" value="Genomic_DNA"/>
</dbReference>